<evidence type="ECO:0000313" key="1">
    <source>
        <dbReference type="EMBL" id="CEL05791.1"/>
    </source>
</evidence>
<reference evidence="2" key="1">
    <citation type="journal article" date="2016" name="Genome Announc.">
        <title>Draft genome sequences of fungus Aspergillus calidoustus.</title>
        <authorList>
            <person name="Horn F."/>
            <person name="Linde J."/>
            <person name="Mattern D.J."/>
            <person name="Walther G."/>
            <person name="Guthke R."/>
            <person name="Scherlach K."/>
            <person name="Martin K."/>
            <person name="Brakhage A.A."/>
            <person name="Petzke L."/>
            <person name="Valiante V."/>
        </authorList>
    </citation>
    <scope>NUCLEOTIDE SEQUENCE [LARGE SCALE GENOMIC DNA]</scope>
    <source>
        <strain evidence="2">SF006504</strain>
    </source>
</reference>
<dbReference type="EMBL" id="CDMC01000005">
    <property type="protein sequence ID" value="CEL05791.1"/>
    <property type="molecule type" value="Genomic_DNA"/>
</dbReference>
<dbReference type="Proteomes" id="UP000054771">
    <property type="component" value="Unassembled WGS sequence"/>
</dbReference>
<dbReference type="STRING" id="454130.A0A0U5G869"/>
<evidence type="ECO:0000313" key="2">
    <source>
        <dbReference type="Proteomes" id="UP000054771"/>
    </source>
</evidence>
<proteinExistence type="predicted"/>
<gene>
    <name evidence="1" type="ORF">ASPCAL06906</name>
</gene>
<protein>
    <submittedName>
        <fullName evidence="1">Uncharacterized protein</fullName>
    </submittedName>
</protein>
<accession>A0A0U5G869</accession>
<sequence length="394" mass="43882">MAGRIDINNDIYRLSAYPFVLEHEGDFEKAIKIHGNAVEILDMTVNKFKKMKVPRANRKMFERQLMVHRQRLAYLQSLHAKGSFEGIVKVPTIRDAMADLARADNDDDQGPGTLSQARKTLYIQRQRTNASDDQAIPTTTTTTQLPPFAPTLPPGAPTAYRITIDSEFHNLNARGIWIFAKDLSNTHTLYALQAIWRQDTPIIEAVLKRPAELLPQLGAVDVQLRRTRGGSFRVETRTLVPDISGAVVVEVPDRGEHVRDWAPRRFEYGGRQFVWKGGGSNDKAADGGLFKAFAWESLYETARVWRREGSMTGKMEDEVVGGRLCWGDKGGANKVDHTIYMAAGLDVNFREHLLAVQLARLVRCSNPPNKDVKGAEAIHAGTGILSILNIASNA</sequence>
<dbReference type="OrthoDB" id="5120991at2759"/>
<dbReference type="AlphaFoldDB" id="A0A0U5G869"/>
<keyword evidence="2" id="KW-1185">Reference proteome</keyword>
<organism evidence="1 2">
    <name type="scientific">Aspergillus calidoustus</name>
    <dbReference type="NCBI Taxonomy" id="454130"/>
    <lineage>
        <taxon>Eukaryota</taxon>
        <taxon>Fungi</taxon>
        <taxon>Dikarya</taxon>
        <taxon>Ascomycota</taxon>
        <taxon>Pezizomycotina</taxon>
        <taxon>Eurotiomycetes</taxon>
        <taxon>Eurotiomycetidae</taxon>
        <taxon>Eurotiales</taxon>
        <taxon>Aspergillaceae</taxon>
        <taxon>Aspergillus</taxon>
        <taxon>Aspergillus subgen. Nidulantes</taxon>
    </lineage>
</organism>
<dbReference type="OMA" id="GIWIFAK"/>
<name>A0A0U5G869_ASPCI</name>